<dbReference type="GO" id="GO:0004139">
    <property type="term" value="F:deoxyribose-phosphate aldolase activity"/>
    <property type="evidence" value="ECO:0007669"/>
    <property type="project" value="UniProtKB-EC"/>
</dbReference>
<keyword evidence="5" id="KW-0704">Schiff base</keyword>
<dbReference type="Pfam" id="PF01791">
    <property type="entry name" value="DeoC"/>
    <property type="match status" value="1"/>
</dbReference>
<dbReference type="PIRSF" id="PIRSF001357">
    <property type="entry name" value="DeoC"/>
    <property type="match status" value="1"/>
</dbReference>
<dbReference type="PANTHER" id="PTHR10889:SF3">
    <property type="entry name" value="DEOXYRIBOSE-PHOSPHATE ALDOLASE"/>
    <property type="match status" value="1"/>
</dbReference>
<comment type="similarity">
    <text evidence="2">Belongs to the DeoC/FbaB aldolase family. DeoC type 2 subfamily.</text>
</comment>
<dbReference type="GO" id="GO:0005737">
    <property type="term" value="C:cytoplasm"/>
    <property type="evidence" value="ECO:0007669"/>
    <property type="project" value="InterPro"/>
</dbReference>
<dbReference type="AlphaFoldDB" id="A0A075G2T5"/>
<dbReference type="PANTHER" id="PTHR10889">
    <property type="entry name" value="DEOXYRIBOSE-PHOSPHATE ALDOLASE"/>
    <property type="match status" value="1"/>
</dbReference>
<dbReference type="SMART" id="SM01133">
    <property type="entry name" value="DeoC"/>
    <property type="match status" value="1"/>
</dbReference>
<organism evidence="9">
    <name type="scientific">uncultured marine group II/III euryarchaeote AD1000_72_D09</name>
    <dbReference type="NCBI Taxonomy" id="1457805"/>
    <lineage>
        <taxon>Archaea</taxon>
        <taxon>Methanobacteriati</taxon>
        <taxon>Methanobacteriota</taxon>
        <taxon>environmental samples</taxon>
    </lineage>
</organism>
<comment type="catalytic activity">
    <reaction evidence="8">
        <text>2-deoxy-D-ribose 5-phosphate = D-glyceraldehyde 3-phosphate + acetaldehyde</text>
        <dbReference type="Rhea" id="RHEA:12821"/>
        <dbReference type="ChEBI" id="CHEBI:15343"/>
        <dbReference type="ChEBI" id="CHEBI:59776"/>
        <dbReference type="ChEBI" id="CHEBI:62877"/>
        <dbReference type="EC" id="4.1.2.4"/>
    </reaction>
</comment>
<evidence type="ECO:0000256" key="8">
    <source>
        <dbReference type="ARBA" id="ARBA00048791"/>
    </source>
</evidence>
<accession>A0A075G2T5</accession>
<evidence type="ECO:0000256" key="7">
    <source>
        <dbReference type="ARBA" id="ARBA00032755"/>
    </source>
</evidence>
<gene>
    <name evidence="9" type="primary">DERA</name>
    <name evidence="9" type="synonym">deoC</name>
</gene>
<evidence type="ECO:0000256" key="3">
    <source>
        <dbReference type="ARBA" id="ARBA00012515"/>
    </source>
</evidence>
<evidence type="ECO:0000256" key="4">
    <source>
        <dbReference type="ARBA" id="ARBA00023239"/>
    </source>
</evidence>
<evidence type="ECO:0000256" key="2">
    <source>
        <dbReference type="ARBA" id="ARBA00009473"/>
    </source>
</evidence>
<sequence>MEARSVLDLLDLTLLDHDADESALDTLCIEANEHRPAAVCVFAEHAPYVGSRLDDGIALAVVAAGFPVGSESSEQIAEAVREAVASGAEEVDCVLEPRDEEGFPDESDLAKLIAMREASQGGLLKVIVEAPLLDERGLRAVTRMALAVGADFVKSCTGKRGECSDAAAEILAYEVHRHGLAIGRSAGVKLSGGISSKTDAERLIGIVTGQDPSLDGPQRLRIGASSLLEDVVG</sequence>
<evidence type="ECO:0000313" key="9">
    <source>
        <dbReference type="EMBL" id="AIE96071.1"/>
    </source>
</evidence>
<evidence type="ECO:0000256" key="1">
    <source>
        <dbReference type="ARBA" id="ARBA00004816"/>
    </source>
</evidence>
<dbReference type="EC" id="4.1.2.4" evidence="3"/>
<name>A0A075G2T5_9EURY</name>
<protein>
    <recommendedName>
        <fullName evidence="3">deoxyribose-phosphate aldolase</fullName>
        <ecNumber evidence="3">4.1.2.4</ecNumber>
    </recommendedName>
    <alternativeName>
        <fullName evidence="7">2-deoxy-D-ribose 5-phosphate aldolase</fullName>
    </alternativeName>
    <alternativeName>
        <fullName evidence="6">Phosphodeoxyriboaldolase</fullName>
    </alternativeName>
</protein>
<reference evidence="9" key="1">
    <citation type="journal article" date="2014" name="Genome Biol. Evol.">
        <title>Pangenome evidence for extensive interdomain horizontal transfer affecting lineage core and shell genes in uncultured planktonic thaumarchaeota and euryarchaeota.</title>
        <authorList>
            <person name="Deschamps P."/>
            <person name="Zivanovic Y."/>
            <person name="Moreira D."/>
            <person name="Rodriguez-Valera F."/>
            <person name="Lopez-Garcia P."/>
        </authorList>
    </citation>
    <scope>NUCLEOTIDE SEQUENCE</scope>
</reference>
<dbReference type="Gene3D" id="3.20.20.70">
    <property type="entry name" value="Aldolase class I"/>
    <property type="match status" value="1"/>
</dbReference>
<proteinExistence type="inferred from homology"/>
<dbReference type="InterPro" id="IPR011343">
    <property type="entry name" value="DeoC"/>
</dbReference>
<comment type="pathway">
    <text evidence="1">Carbohydrate degradation; 2-deoxy-D-ribose 1-phosphate degradation; D-glyceraldehyde 3-phosphate and acetaldehyde from 2-deoxy-alpha-D-ribose 1-phosphate: step 2/2.</text>
</comment>
<dbReference type="GO" id="GO:0009264">
    <property type="term" value="P:deoxyribonucleotide catabolic process"/>
    <property type="evidence" value="ECO:0007669"/>
    <property type="project" value="InterPro"/>
</dbReference>
<dbReference type="EMBL" id="KF900468">
    <property type="protein sequence ID" value="AIE96071.1"/>
    <property type="molecule type" value="Genomic_DNA"/>
</dbReference>
<dbReference type="SUPFAM" id="SSF51569">
    <property type="entry name" value="Aldolase"/>
    <property type="match status" value="1"/>
</dbReference>
<dbReference type="GO" id="GO:0016052">
    <property type="term" value="P:carbohydrate catabolic process"/>
    <property type="evidence" value="ECO:0007669"/>
    <property type="project" value="TreeGrafter"/>
</dbReference>
<keyword evidence="4 9" id="KW-0456">Lyase</keyword>
<evidence type="ECO:0000256" key="6">
    <source>
        <dbReference type="ARBA" id="ARBA00031814"/>
    </source>
</evidence>
<dbReference type="InterPro" id="IPR013785">
    <property type="entry name" value="Aldolase_TIM"/>
</dbReference>
<dbReference type="InterPro" id="IPR002915">
    <property type="entry name" value="DeoC/FbaB/LacD_aldolase"/>
</dbReference>
<evidence type="ECO:0000256" key="5">
    <source>
        <dbReference type="ARBA" id="ARBA00023270"/>
    </source>
</evidence>